<dbReference type="SUPFAM" id="SSF52540">
    <property type="entry name" value="P-loop containing nucleoside triphosphate hydrolases"/>
    <property type="match status" value="1"/>
</dbReference>
<dbReference type="Gene3D" id="3.40.50.300">
    <property type="entry name" value="P-loop containing nucleotide triphosphate hydrolases"/>
    <property type="match status" value="1"/>
</dbReference>
<keyword evidence="6" id="KW-0342">GTP-binding</keyword>
<dbReference type="InterPro" id="IPR009000">
    <property type="entry name" value="Transl_B-barrel_sf"/>
</dbReference>
<feature type="domain" description="Translation elongation factor EFTu-like" evidence="8">
    <location>
        <begin position="134"/>
        <end position="199"/>
    </location>
</feature>
<dbReference type="PANTHER" id="PTHR23115">
    <property type="entry name" value="TRANSLATION FACTOR"/>
    <property type="match status" value="1"/>
</dbReference>
<dbReference type="FunFam" id="2.40.30.10:FF:000003">
    <property type="entry name" value="Elongation factor 1-alpha"/>
    <property type="match status" value="1"/>
</dbReference>
<accession>A0A814WNT0</accession>
<gene>
    <name evidence="10" type="ORF">IZO911_LOCUS28830</name>
</gene>
<evidence type="ECO:0000256" key="3">
    <source>
        <dbReference type="ARBA" id="ARBA00022741"/>
    </source>
</evidence>
<dbReference type="InterPro" id="IPR054696">
    <property type="entry name" value="GTP-eEF1A_C"/>
</dbReference>
<proteinExistence type="predicted"/>
<dbReference type="SUPFAM" id="SSF50447">
    <property type="entry name" value="Translation proteins"/>
    <property type="match status" value="1"/>
</dbReference>
<dbReference type="GO" id="GO:0005737">
    <property type="term" value="C:cytoplasm"/>
    <property type="evidence" value="ECO:0007669"/>
    <property type="project" value="UniProtKB-SubCell"/>
</dbReference>
<dbReference type="Proteomes" id="UP000663860">
    <property type="component" value="Unassembled WGS sequence"/>
</dbReference>
<comment type="caution">
    <text evidence="10">The sequence shown here is derived from an EMBL/GenBank/DDBJ whole genome shotgun (WGS) entry which is preliminary data.</text>
</comment>
<dbReference type="Pfam" id="PF22594">
    <property type="entry name" value="GTP-eEF1A_C"/>
    <property type="match status" value="1"/>
</dbReference>
<evidence type="ECO:0000256" key="1">
    <source>
        <dbReference type="ARBA" id="ARBA00004496"/>
    </source>
</evidence>
<organism evidence="10 11">
    <name type="scientific">Adineta steineri</name>
    <dbReference type="NCBI Taxonomy" id="433720"/>
    <lineage>
        <taxon>Eukaryota</taxon>
        <taxon>Metazoa</taxon>
        <taxon>Spiralia</taxon>
        <taxon>Gnathifera</taxon>
        <taxon>Rotifera</taxon>
        <taxon>Eurotatoria</taxon>
        <taxon>Bdelloidea</taxon>
        <taxon>Adinetida</taxon>
        <taxon>Adinetidae</taxon>
        <taxon>Adineta</taxon>
    </lineage>
</organism>
<dbReference type="EMBL" id="CAJNOE010000415">
    <property type="protein sequence ID" value="CAF1204806.1"/>
    <property type="molecule type" value="Genomic_DNA"/>
</dbReference>
<evidence type="ECO:0000259" key="9">
    <source>
        <dbReference type="Pfam" id="PF22594"/>
    </source>
</evidence>
<keyword evidence="4" id="KW-0251">Elongation factor</keyword>
<dbReference type="Pfam" id="PF03144">
    <property type="entry name" value="GTP_EFTU_D2"/>
    <property type="match status" value="1"/>
</dbReference>
<evidence type="ECO:0008006" key="12">
    <source>
        <dbReference type="Google" id="ProtNLM"/>
    </source>
</evidence>
<dbReference type="CDD" id="cd03693">
    <property type="entry name" value="EF1_alpha_II"/>
    <property type="match status" value="1"/>
</dbReference>
<evidence type="ECO:0000256" key="6">
    <source>
        <dbReference type="ARBA" id="ARBA00023134"/>
    </source>
</evidence>
<sequence length="387" mass="43735">MSENGQIRQQILFVYILGAKQMIIAVNKMDADNVCYSKNRFNQIQSEVFTYLKQIGYPLKNIMFIPISAWDGDNLVTASNKMVWYTGSIIERQENSIICKTFLEILNTIVQCQKLIDKPLRLPLQDVYKVRGIGTIVIGRVETGVLKTNMSVSFPPLNITATVQSVKKHYETLTEAFPGTIVAFNINNIHTKELRRGLVCSDIQNDPFRETTSFIVQIFMLNNSGQLRQGDRLIICCHTARVTCQIIELIDKIDHQINEAIQMYPQWIKSGDLSTVKMIPLESVYFEKFDDYPSLGNFIHKGSIESAVRKKHSSIPANFELKPVTARHIEACGTIHDYKIAVPDNKFAKISFVTGAMEVHPPGQDRPQHPPEPTISVGDELTSTADE</sequence>
<evidence type="ECO:0000313" key="11">
    <source>
        <dbReference type="Proteomes" id="UP000663860"/>
    </source>
</evidence>
<evidence type="ECO:0000313" key="10">
    <source>
        <dbReference type="EMBL" id="CAF1204806.1"/>
    </source>
</evidence>
<dbReference type="GO" id="GO:0003746">
    <property type="term" value="F:translation elongation factor activity"/>
    <property type="evidence" value="ECO:0007669"/>
    <property type="project" value="UniProtKB-KW"/>
</dbReference>
<comment type="subcellular location">
    <subcellularLocation>
        <location evidence="1">Cytoplasm</location>
    </subcellularLocation>
</comment>
<keyword evidence="3" id="KW-0547">Nucleotide-binding</keyword>
<feature type="region of interest" description="Disordered" evidence="7">
    <location>
        <begin position="358"/>
        <end position="387"/>
    </location>
</feature>
<keyword evidence="5" id="KW-0648">Protein biosynthesis</keyword>
<evidence type="ECO:0000256" key="4">
    <source>
        <dbReference type="ARBA" id="ARBA00022768"/>
    </source>
</evidence>
<evidence type="ECO:0000256" key="2">
    <source>
        <dbReference type="ARBA" id="ARBA00022490"/>
    </source>
</evidence>
<dbReference type="InterPro" id="IPR009001">
    <property type="entry name" value="Transl_elong_EF1A/Init_IF2_C"/>
</dbReference>
<evidence type="ECO:0000256" key="5">
    <source>
        <dbReference type="ARBA" id="ARBA00022917"/>
    </source>
</evidence>
<feature type="domain" description="GTP-eEF1A C-terminal" evidence="9">
    <location>
        <begin position="214"/>
        <end position="299"/>
    </location>
</feature>
<evidence type="ECO:0000256" key="7">
    <source>
        <dbReference type="SAM" id="MobiDB-lite"/>
    </source>
</evidence>
<protein>
    <recommendedName>
        <fullName evidence="12">Elongation factor 1-alpha</fullName>
    </recommendedName>
</protein>
<name>A0A814WNT0_9BILA</name>
<dbReference type="InterPro" id="IPR050100">
    <property type="entry name" value="TRAFAC_GTPase_members"/>
</dbReference>
<dbReference type="Gene3D" id="2.40.30.10">
    <property type="entry name" value="Translation factors"/>
    <property type="match status" value="2"/>
</dbReference>
<dbReference type="InterPro" id="IPR004161">
    <property type="entry name" value="EFTu-like_2"/>
</dbReference>
<dbReference type="AlphaFoldDB" id="A0A814WNT0"/>
<dbReference type="SUPFAM" id="SSF50465">
    <property type="entry name" value="EF-Tu/eEF-1alpha/eIF2-gamma C-terminal domain"/>
    <property type="match status" value="1"/>
</dbReference>
<dbReference type="GO" id="GO:0005525">
    <property type="term" value="F:GTP binding"/>
    <property type="evidence" value="ECO:0007669"/>
    <property type="project" value="UniProtKB-KW"/>
</dbReference>
<dbReference type="InterPro" id="IPR027417">
    <property type="entry name" value="P-loop_NTPase"/>
</dbReference>
<keyword evidence="2" id="KW-0963">Cytoplasm</keyword>
<reference evidence="10" key="1">
    <citation type="submission" date="2021-02" db="EMBL/GenBank/DDBJ databases">
        <authorList>
            <person name="Nowell W R."/>
        </authorList>
    </citation>
    <scope>NUCLEOTIDE SEQUENCE</scope>
</reference>
<evidence type="ECO:0000259" key="8">
    <source>
        <dbReference type="Pfam" id="PF03144"/>
    </source>
</evidence>